<dbReference type="PANTHER" id="PTHR33418">
    <property type="entry name" value="HELICASE-ASSOCIATED"/>
    <property type="match status" value="1"/>
</dbReference>
<evidence type="ECO:0000259" key="3">
    <source>
        <dbReference type="PROSITE" id="PS51194"/>
    </source>
</evidence>
<protein>
    <recommendedName>
        <fullName evidence="6">Helicase</fullName>
    </recommendedName>
</protein>
<dbReference type="Pfam" id="PF03457">
    <property type="entry name" value="HA"/>
    <property type="match status" value="5"/>
</dbReference>
<dbReference type="Gene3D" id="6.10.140.530">
    <property type="match status" value="5"/>
</dbReference>
<dbReference type="SUPFAM" id="SSF52540">
    <property type="entry name" value="P-loop containing nucleoside triphosphate hydrolases"/>
    <property type="match status" value="1"/>
</dbReference>
<proteinExistence type="predicted"/>
<dbReference type="InterPro" id="IPR001650">
    <property type="entry name" value="Helicase_C-like"/>
</dbReference>
<dbReference type="Proteomes" id="UP001500124">
    <property type="component" value="Unassembled WGS sequence"/>
</dbReference>
<evidence type="ECO:0000256" key="1">
    <source>
        <dbReference type="SAM" id="MobiDB-lite"/>
    </source>
</evidence>
<dbReference type="SMART" id="SM00487">
    <property type="entry name" value="DEXDc"/>
    <property type="match status" value="1"/>
</dbReference>
<evidence type="ECO:0000313" key="4">
    <source>
        <dbReference type="EMBL" id="GAA5070413.1"/>
    </source>
</evidence>
<dbReference type="Gene3D" id="3.40.50.300">
    <property type="entry name" value="P-loop containing nucleotide triphosphate hydrolases"/>
    <property type="match status" value="2"/>
</dbReference>
<dbReference type="PANTHER" id="PTHR33418:SF1">
    <property type="entry name" value="HELICASE-ASSOCIATED DOMAIN-CONTAINING PROTEIN"/>
    <property type="match status" value="1"/>
</dbReference>
<comment type="caution">
    <text evidence="4">The sequence shown here is derived from an EMBL/GenBank/DDBJ whole genome shotgun (WGS) entry which is preliminary data.</text>
</comment>
<dbReference type="SMART" id="SM00490">
    <property type="entry name" value="HELICc"/>
    <property type="match status" value="1"/>
</dbReference>
<dbReference type="PROSITE" id="PS51192">
    <property type="entry name" value="HELICASE_ATP_BIND_1"/>
    <property type="match status" value="1"/>
</dbReference>
<dbReference type="InterPro" id="IPR006935">
    <property type="entry name" value="Helicase/UvrB_N"/>
</dbReference>
<dbReference type="CDD" id="cd18785">
    <property type="entry name" value="SF2_C"/>
    <property type="match status" value="1"/>
</dbReference>
<dbReference type="InterPro" id="IPR014001">
    <property type="entry name" value="Helicase_ATP-bd"/>
</dbReference>
<accession>A0ABP9L3P4</accession>
<evidence type="ECO:0000259" key="2">
    <source>
        <dbReference type="PROSITE" id="PS51192"/>
    </source>
</evidence>
<feature type="domain" description="Helicase ATP-binding" evidence="2">
    <location>
        <begin position="15"/>
        <end position="204"/>
    </location>
</feature>
<evidence type="ECO:0000313" key="5">
    <source>
        <dbReference type="Proteomes" id="UP001500124"/>
    </source>
</evidence>
<dbReference type="Pfam" id="PF00271">
    <property type="entry name" value="Helicase_C"/>
    <property type="match status" value="1"/>
</dbReference>
<dbReference type="Pfam" id="PF04851">
    <property type="entry name" value="ResIII"/>
    <property type="match status" value="1"/>
</dbReference>
<feature type="domain" description="Helicase C-terminal" evidence="3">
    <location>
        <begin position="268"/>
        <end position="440"/>
    </location>
</feature>
<dbReference type="InterPro" id="IPR005114">
    <property type="entry name" value="Helicase_assoc"/>
</dbReference>
<dbReference type="PROSITE" id="PS51194">
    <property type="entry name" value="HELICASE_CTER"/>
    <property type="match status" value="1"/>
</dbReference>
<dbReference type="InterPro" id="IPR027417">
    <property type="entry name" value="P-loop_NTPase"/>
</dbReference>
<keyword evidence="5" id="KW-1185">Reference proteome</keyword>
<organism evidence="4 5">
    <name type="scientific">Streptomyces similanensis</name>
    <dbReference type="NCBI Taxonomy" id="1274988"/>
    <lineage>
        <taxon>Bacteria</taxon>
        <taxon>Bacillati</taxon>
        <taxon>Actinomycetota</taxon>
        <taxon>Actinomycetes</taxon>
        <taxon>Kitasatosporales</taxon>
        <taxon>Streptomycetaceae</taxon>
        <taxon>Streptomyces</taxon>
    </lineage>
</organism>
<reference evidence="5" key="1">
    <citation type="journal article" date="2019" name="Int. J. Syst. Evol. Microbiol.">
        <title>The Global Catalogue of Microorganisms (GCM) 10K type strain sequencing project: providing services to taxonomists for standard genome sequencing and annotation.</title>
        <authorList>
            <consortium name="The Broad Institute Genomics Platform"/>
            <consortium name="The Broad Institute Genome Sequencing Center for Infectious Disease"/>
            <person name="Wu L."/>
            <person name="Ma J."/>
        </authorList>
    </citation>
    <scope>NUCLEOTIDE SEQUENCE [LARGE SCALE GENOMIC DNA]</scope>
    <source>
        <strain evidence="5">JCM 18410</strain>
    </source>
</reference>
<dbReference type="EMBL" id="BAABKC010000087">
    <property type="protein sequence ID" value="GAA5070413.1"/>
    <property type="molecule type" value="Genomic_DNA"/>
</dbReference>
<dbReference type="RefSeq" id="WP_345670792.1">
    <property type="nucleotide sequence ID" value="NZ_BAABKC010000087.1"/>
</dbReference>
<name>A0ABP9L3P4_9ACTN</name>
<evidence type="ECO:0008006" key="6">
    <source>
        <dbReference type="Google" id="ProtNLM"/>
    </source>
</evidence>
<sequence>MQLRPYQQEAVAAVTAGLRDGGLGKLYAACGSGKTLMSQQAAVRIVPGDGLVAVIVPSLALVAQTIAAWQALHPEGRGLHILAVCSDDTVTDAPVHVQDLHSPVTTSPAAIRQWLRAPASGLRLIVCTYLSAGRLHGALEDTGTRLDLLILDEAHHLTGRVELSTRILVNRAVLPAARRLAMTATPRRDRAAAESGGTISMDDETLFGPVLYSYPFSRGIAEGYLKDYRLFVVGIRAAEARAMLNDPAHDYVDEPGGPSLTTVIAQAALVRAAQKFGTRRALTFHHRVEHAAEFARTLPRLAQSLAPGLPAPVANHVHGDMPHFLRELVLDDLRDPPGEGWTVVSNSRCLGEGVDVPAIDAVLFAHPKSSAVDIVQAVGRALRPHPDAQGPSTVIIPLVIPEEDGEIGDLDPGDYATLWNVVRALRAHDEPLGMALDENRANLHSDVVRLPSKITVSLPPGTAHEVALQVELMLVRQTTSPWWEGYAAAMAYREAHHHLDIPLRHHAPDGFRLGQWLVKQRQHYRKGWLPSDRVAALEKAGIVWDPSDARWMAVYQLAADWHREHGHLDIPHTGADGTHDPLGQWIVRQRQYRRAGKLSKDRIRRLDAIGMIWEHRDAAWRKNLAALAAYKAQHGDTLVPQRYEAQGLRLGAWVSQMRAKHAAGQLPAQRVSDLEKAGMVWRVTEHPQTQRALAAAADWARTHGSLNPPHDARHQDVRLGAWLSQQRKLRAAGELSPHIAEALTPLGMDWSPRPRRVPDPSATARKRSDAAWGRGYGAAEAFFREHGHLRVPQGCRSDDGLRLDAWLGRQRLAFREGRLPAAKVEALDRIGIRWETGVPRTRAGGKKSAAPAPA</sequence>
<feature type="region of interest" description="Disordered" evidence="1">
    <location>
        <begin position="746"/>
        <end position="769"/>
    </location>
</feature>
<gene>
    <name evidence="4" type="ORF">GCM10023336_55530</name>
</gene>